<dbReference type="EMBL" id="JBEZUR010000012">
    <property type="protein sequence ID" value="MEU3554679.1"/>
    <property type="molecule type" value="Genomic_DNA"/>
</dbReference>
<keyword evidence="3" id="KW-1185">Reference proteome</keyword>
<organism evidence="2 3">
    <name type="scientific">Streptomyces fragilis</name>
    <dbReference type="NCBI Taxonomy" id="67301"/>
    <lineage>
        <taxon>Bacteria</taxon>
        <taxon>Bacillati</taxon>
        <taxon>Actinomycetota</taxon>
        <taxon>Actinomycetes</taxon>
        <taxon>Kitasatosporales</taxon>
        <taxon>Streptomycetaceae</taxon>
        <taxon>Streptomyces</taxon>
    </lineage>
</organism>
<reference evidence="2 3" key="1">
    <citation type="submission" date="2024-06" db="EMBL/GenBank/DDBJ databases">
        <title>The Natural Products Discovery Center: Release of the First 8490 Sequenced Strains for Exploring Actinobacteria Biosynthetic Diversity.</title>
        <authorList>
            <person name="Kalkreuter E."/>
            <person name="Kautsar S.A."/>
            <person name="Yang D."/>
            <person name="Bader C.D."/>
            <person name="Teijaro C.N."/>
            <person name="Fluegel L."/>
            <person name="Davis C.M."/>
            <person name="Simpson J.R."/>
            <person name="Lauterbach L."/>
            <person name="Steele A.D."/>
            <person name="Gui C."/>
            <person name="Meng S."/>
            <person name="Li G."/>
            <person name="Viehrig K."/>
            <person name="Ye F."/>
            <person name="Su P."/>
            <person name="Kiefer A.F."/>
            <person name="Nichols A."/>
            <person name="Cepeda A.J."/>
            <person name="Yan W."/>
            <person name="Fan B."/>
            <person name="Jiang Y."/>
            <person name="Adhikari A."/>
            <person name="Zheng C.-J."/>
            <person name="Schuster L."/>
            <person name="Cowan T.M."/>
            <person name="Smanski M.J."/>
            <person name="Chevrette M.G."/>
            <person name="De Carvalho L.P.S."/>
            <person name="Shen B."/>
        </authorList>
    </citation>
    <scope>NUCLEOTIDE SEQUENCE [LARGE SCALE GENOMIC DNA]</scope>
    <source>
        <strain evidence="2 3">NPDC038104</strain>
    </source>
</reference>
<sequence>MALADITRTAVEQAIREYDRLGRDAFLEHHGFGRSRQYLLVHEGRDYDSKAILGVAHGFLAGRDPLAPGEFSGGVNGHTVDHLRRLGFEVRSAT</sequence>
<dbReference type="RefSeq" id="WP_108952978.1">
    <property type="nucleotide sequence ID" value="NZ_BEVZ01000002.1"/>
</dbReference>
<gene>
    <name evidence="2" type="ORF">AB0E65_10740</name>
</gene>
<accession>A0ABV2YGJ4</accession>
<name>A0ABV2YGJ4_9ACTN</name>
<proteinExistence type="predicted"/>
<dbReference type="Pfam" id="PF26345">
    <property type="entry name" value="ScoMcrA_N"/>
    <property type="match status" value="1"/>
</dbReference>
<evidence type="ECO:0000313" key="3">
    <source>
        <dbReference type="Proteomes" id="UP001550850"/>
    </source>
</evidence>
<protein>
    <recommendedName>
        <fullName evidence="1">ScoMcrA-like N-terminal head domain-containing protein</fullName>
    </recommendedName>
</protein>
<evidence type="ECO:0000259" key="1">
    <source>
        <dbReference type="Pfam" id="PF26345"/>
    </source>
</evidence>
<dbReference type="Proteomes" id="UP001550850">
    <property type="component" value="Unassembled WGS sequence"/>
</dbReference>
<evidence type="ECO:0000313" key="2">
    <source>
        <dbReference type="EMBL" id="MEU3554679.1"/>
    </source>
</evidence>
<dbReference type="InterPro" id="IPR058807">
    <property type="entry name" value="ScoMcrA_N"/>
</dbReference>
<feature type="domain" description="ScoMcrA-like N-terminal head" evidence="1">
    <location>
        <begin position="5"/>
        <end position="91"/>
    </location>
</feature>
<comment type="caution">
    <text evidence="2">The sequence shown here is derived from an EMBL/GenBank/DDBJ whole genome shotgun (WGS) entry which is preliminary data.</text>
</comment>